<accession>A0A7S3U500</accession>
<dbReference type="EMBL" id="HBIR01062430">
    <property type="protein sequence ID" value="CAE0602001.1"/>
    <property type="molecule type" value="Transcribed_RNA"/>
</dbReference>
<sequence>MVSGALPLLPTTKVGAGDKERAYVIRQNVVLKALLIAASVLLGVSTLLCCTVYEVHVQRRVRVDDARVHREEEHTSHMRVMRLSMMLQQRLKDEVHDMKVLTTYRAWLLRAVGEYQQRVEDQVANCSDAKGGLAKLGADFDKQIDGLIHRLWSDVVSEGRAAQGQLHNISSAIMGELKQEASEKAHFDELMRAEGEEPRPIHRAGEEDAHYGYGDHGDHHHVEDEDSSLGVALEAFHTRLLSNASALPLEEATLRRWGDAYEEAMRALGDEEKEADMVRINARLEELIGQAGAPPYKETQMEAEGGSELDYFTELLYRARLAPHRDELLRVLGEWLDGHVPLSKPLELVERLIDENVLQPDVLLVAPGDYHYHYNDDESYGE</sequence>
<dbReference type="AlphaFoldDB" id="A0A7S3U500"/>
<organism evidence="1">
    <name type="scientific">Emiliania huxleyi</name>
    <name type="common">Coccolithophore</name>
    <name type="synonym">Pontosphaera huxleyi</name>
    <dbReference type="NCBI Taxonomy" id="2903"/>
    <lineage>
        <taxon>Eukaryota</taxon>
        <taxon>Haptista</taxon>
        <taxon>Haptophyta</taxon>
        <taxon>Prymnesiophyceae</taxon>
        <taxon>Isochrysidales</taxon>
        <taxon>Noelaerhabdaceae</taxon>
        <taxon>Emiliania</taxon>
    </lineage>
</organism>
<evidence type="ECO:0000313" key="1">
    <source>
        <dbReference type="EMBL" id="CAE0602001.1"/>
    </source>
</evidence>
<protein>
    <submittedName>
        <fullName evidence="1">Uncharacterized protein</fullName>
    </submittedName>
</protein>
<name>A0A7S3U500_EMIHU</name>
<proteinExistence type="predicted"/>
<gene>
    <name evidence="1" type="ORF">EHUX00137_LOCUS48452</name>
</gene>
<reference evidence="1" key="1">
    <citation type="submission" date="2021-01" db="EMBL/GenBank/DDBJ databases">
        <authorList>
            <person name="Corre E."/>
            <person name="Pelletier E."/>
            <person name="Niang G."/>
            <person name="Scheremetjew M."/>
            <person name="Finn R."/>
            <person name="Kale V."/>
            <person name="Holt S."/>
            <person name="Cochrane G."/>
            <person name="Meng A."/>
            <person name="Brown T."/>
            <person name="Cohen L."/>
        </authorList>
    </citation>
    <scope>NUCLEOTIDE SEQUENCE</scope>
    <source>
        <strain evidence="1">379</strain>
    </source>
</reference>